<feature type="domain" description="RNA polymerase sigma factor 70 region 4 type 2" evidence="8">
    <location>
        <begin position="110"/>
        <end position="161"/>
    </location>
</feature>
<keyword evidence="4 6" id="KW-0238">DNA-binding</keyword>
<dbReference type="GO" id="GO:0016987">
    <property type="term" value="F:sigma factor activity"/>
    <property type="evidence" value="ECO:0007669"/>
    <property type="project" value="UniProtKB-KW"/>
</dbReference>
<keyword evidence="2 6" id="KW-0805">Transcription regulation</keyword>
<evidence type="ECO:0000256" key="1">
    <source>
        <dbReference type="ARBA" id="ARBA00010641"/>
    </source>
</evidence>
<accession>B4D563</accession>
<evidence type="ECO:0000256" key="4">
    <source>
        <dbReference type="ARBA" id="ARBA00023125"/>
    </source>
</evidence>
<evidence type="ECO:0000259" key="7">
    <source>
        <dbReference type="Pfam" id="PF04542"/>
    </source>
</evidence>
<dbReference type="eggNOG" id="COG1595">
    <property type="taxonomic scope" value="Bacteria"/>
</dbReference>
<dbReference type="Pfam" id="PF04542">
    <property type="entry name" value="Sigma70_r2"/>
    <property type="match status" value="1"/>
</dbReference>
<dbReference type="Proteomes" id="UP000005824">
    <property type="component" value="Unassembled WGS sequence"/>
</dbReference>
<proteinExistence type="inferred from homology"/>
<dbReference type="RefSeq" id="WP_006981376.1">
    <property type="nucleotide sequence ID" value="NZ_ABVL01000013.1"/>
</dbReference>
<dbReference type="Pfam" id="PF08281">
    <property type="entry name" value="Sigma70_r4_2"/>
    <property type="match status" value="1"/>
</dbReference>
<dbReference type="InParanoid" id="B4D563"/>
<dbReference type="PANTHER" id="PTHR43133:SF25">
    <property type="entry name" value="RNA POLYMERASE SIGMA FACTOR RFAY-RELATED"/>
    <property type="match status" value="1"/>
</dbReference>
<name>B4D563_9BACT</name>
<comment type="caution">
    <text evidence="9">The sequence shown here is derived from an EMBL/GenBank/DDBJ whole genome shotgun (WGS) entry which is preliminary data.</text>
</comment>
<dbReference type="NCBIfam" id="TIGR02937">
    <property type="entry name" value="sigma70-ECF"/>
    <property type="match status" value="1"/>
</dbReference>
<dbReference type="InterPro" id="IPR013325">
    <property type="entry name" value="RNA_pol_sigma_r2"/>
</dbReference>
<dbReference type="InterPro" id="IPR000838">
    <property type="entry name" value="RNA_pol_sigma70_ECF_CS"/>
</dbReference>
<protein>
    <recommendedName>
        <fullName evidence="6">RNA polymerase sigma factor</fullName>
    </recommendedName>
</protein>
<comment type="similarity">
    <text evidence="1 6">Belongs to the sigma-70 factor family. ECF subfamily.</text>
</comment>
<organism evidence="9 10">
    <name type="scientific">Chthoniobacter flavus Ellin428</name>
    <dbReference type="NCBI Taxonomy" id="497964"/>
    <lineage>
        <taxon>Bacteria</taxon>
        <taxon>Pseudomonadati</taxon>
        <taxon>Verrucomicrobiota</taxon>
        <taxon>Spartobacteria</taxon>
        <taxon>Chthoniobacterales</taxon>
        <taxon>Chthoniobacteraceae</taxon>
        <taxon>Chthoniobacter</taxon>
    </lineage>
</organism>
<sequence length="175" mass="19466">MPDAAANFDQTILPHLDAAYNLARWLIGNERDAEDVTQEACLRAFKFFDGFRGGDARAWLLTIVRRSAWTWLRSNRRHEEAVEFDEELHGGIDVSASPEVSLIRAGDVDAVRQAIATLPAVFREVLVLRELEDCSYKEIADIAGVPIGTVMSRLTRARRQLQTALSTQPQSGGLS</sequence>
<dbReference type="GO" id="GO:0006352">
    <property type="term" value="P:DNA-templated transcription initiation"/>
    <property type="evidence" value="ECO:0007669"/>
    <property type="project" value="InterPro"/>
</dbReference>
<keyword evidence="5 6" id="KW-0804">Transcription</keyword>
<evidence type="ECO:0000259" key="8">
    <source>
        <dbReference type="Pfam" id="PF08281"/>
    </source>
</evidence>
<dbReference type="InterPro" id="IPR013249">
    <property type="entry name" value="RNA_pol_sigma70_r4_t2"/>
</dbReference>
<dbReference type="EMBL" id="ABVL01000013">
    <property type="protein sequence ID" value="EDY18268.1"/>
    <property type="molecule type" value="Genomic_DNA"/>
</dbReference>
<evidence type="ECO:0000256" key="6">
    <source>
        <dbReference type="RuleBase" id="RU000716"/>
    </source>
</evidence>
<dbReference type="PANTHER" id="PTHR43133">
    <property type="entry name" value="RNA POLYMERASE ECF-TYPE SIGMA FACTO"/>
    <property type="match status" value="1"/>
</dbReference>
<dbReference type="InterPro" id="IPR007627">
    <property type="entry name" value="RNA_pol_sigma70_r2"/>
</dbReference>
<evidence type="ECO:0000256" key="5">
    <source>
        <dbReference type="ARBA" id="ARBA00023163"/>
    </source>
</evidence>
<dbReference type="InterPro" id="IPR036388">
    <property type="entry name" value="WH-like_DNA-bd_sf"/>
</dbReference>
<evidence type="ECO:0000256" key="3">
    <source>
        <dbReference type="ARBA" id="ARBA00023082"/>
    </source>
</evidence>
<dbReference type="AlphaFoldDB" id="B4D563"/>
<dbReference type="SUPFAM" id="SSF88946">
    <property type="entry name" value="Sigma2 domain of RNA polymerase sigma factors"/>
    <property type="match status" value="1"/>
</dbReference>
<dbReference type="Gene3D" id="1.10.1740.10">
    <property type="match status" value="1"/>
</dbReference>
<evidence type="ECO:0000313" key="9">
    <source>
        <dbReference type="EMBL" id="EDY18268.1"/>
    </source>
</evidence>
<dbReference type="CDD" id="cd06171">
    <property type="entry name" value="Sigma70_r4"/>
    <property type="match status" value="1"/>
</dbReference>
<dbReference type="GO" id="GO:0003677">
    <property type="term" value="F:DNA binding"/>
    <property type="evidence" value="ECO:0007669"/>
    <property type="project" value="UniProtKB-KW"/>
</dbReference>
<gene>
    <name evidence="9" type="ORF">CfE428DRAFT_4052</name>
</gene>
<dbReference type="Gene3D" id="1.10.10.10">
    <property type="entry name" value="Winged helix-like DNA-binding domain superfamily/Winged helix DNA-binding domain"/>
    <property type="match status" value="1"/>
</dbReference>
<keyword evidence="3 6" id="KW-0731">Sigma factor</keyword>
<evidence type="ECO:0000256" key="2">
    <source>
        <dbReference type="ARBA" id="ARBA00023015"/>
    </source>
</evidence>
<dbReference type="SUPFAM" id="SSF88659">
    <property type="entry name" value="Sigma3 and sigma4 domains of RNA polymerase sigma factors"/>
    <property type="match status" value="1"/>
</dbReference>
<evidence type="ECO:0000313" key="10">
    <source>
        <dbReference type="Proteomes" id="UP000005824"/>
    </source>
</evidence>
<dbReference type="InterPro" id="IPR014284">
    <property type="entry name" value="RNA_pol_sigma-70_dom"/>
</dbReference>
<dbReference type="InterPro" id="IPR039425">
    <property type="entry name" value="RNA_pol_sigma-70-like"/>
</dbReference>
<keyword evidence="10" id="KW-1185">Reference proteome</keyword>
<dbReference type="STRING" id="497964.CfE428DRAFT_4052"/>
<dbReference type="PROSITE" id="PS01063">
    <property type="entry name" value="SIGMA70_ECF"/>
    <property type="match status" value="1"/>
</dbReference>
<dbReference type="InterPro" id="IPR013324">
    <property type="entry name" value="RNA_pol_sigma_r3/r4-like"/>
</dbReference>
<reference evidence="9 10" key="1">
    <citation type="journal article" date="2011" name="J. Bacteriol.">
        <title>Genome sequence of Chthoniobacter flavus Ellin428, an aerobic heterotrophic soil bacterium.</title>
        <authorList>
            <person name="Kant R."/>
            <person name="van Passel M.W."/>
            <person name="Palva A."/>
            <person name="Lucas S."/>
            <person name="Lapidus A."/>
            <person name="Glavina Del Rio T."/>
            <person name="Dalin E."/>
            <person name="Tice H."/>
            <person name="Bruce D."/>
            <person name="Goodwin L."/>
            <person name="Pitluck S."/>
            <person name="Larimer F.W."/>
            <person name="Land M.L."/>
            <person name="Hauser L."/>
            <person name="Sangwan P."/>
            <person name="de Vos W.M."/>
            <person name="Janssen P.H."/>
            <person name="Smidt H."/>
        </authorList>
    </citation>
    <scope>NUCLEOTIDE SEQUENCE [LARGE SCALE GENOMIC DNA]</scope>
    <source>
        <strain evidence="9 10">Ellin428</strain>
    </source>
</reference>
<feature type="domain" description="RNA polymerase sigma-70 region 2" evidence="7">
    <location>
        <begin position="14"/>
        <end position="77"/>
    </location>
</feature>